<accession>A0ABW3C307</accession>
<dbReference type="Gene3D" id="2.170.150.70">
    <property type="match status" value="1"/>
</dbReference>
<comment type="similarity">
    <text evidence="1">Belongs to the Gfa family.</text>
</comment>
<dbReference type="EMBL" id="JBHTIK010000005">
    <property type="protein sequence ID" value="MFD0848289.1"/>
    <property type="molecule type" value="Genomic_DNA"/>
</dbReference>
<dbReference type="InterPro" id="IPR011057">
    <property type="entry name" value="Mss4-like_sf"/>
</dbReference>
<evidence type="ECO:0000259" key="4">
    <source>
        <dbReference type="PROSITE" id="PS51891"/>
    </source>
</evidence>
<dbReference type="SUPFAM" id="SSF51316">
    <property type="entry name" value="Mss4-like"/>
    <property type="match status" value="1"/>
</dbReference>
<dbReference type="RefSeq" id="WP_381488817.1">
    <property type="nucleotide sequence ID" value="NZ_JBHTIK010000005.1"/>
</dbReference>
<evidence type="ECO:0000256" key="3">
    <source>
        <dbReference type="ARBA" id="ARBA00022833"/>
    </source>
</evidence>
<sequence>MVKLSCLCGQIHIATEKRPDYIHECNCTLCSKSGARWAYCHPSEVSVEGVTNTYSRQDKDDPAAEIHFCPTCGATTHFTLTPGAVAKFGNSMMGVNMWLADEKDLAGIELRYPDGRSWSGAGDFSYVREARILG</sequence>
<dbReference type="Proteomes" id="UP001597124">
    <property type="component" value="Unassembled WGS sequence"/>
</dbReference>
<dbReference type="PROSITE" id="PS51891">
    <property type="entry name" value="CENP_V_GFA"/>
    <property type="match status" value="1"/>
</dbReference>
<name>A0ABW3C307_SPHXN</name>
<protein>
    <submittedName>
        <fullName evidence="5">GFA family protein</fullName>
    </submittedName>
</protein>
<dbReference type="InterPro" id="IPR006913">
    <property type="entry name" value="CENP-V/GFA"/>
</dbReference>
<comment type="caution">
    <text evidence="5">The sequence shown here is derived from an EMBL/GenBank/DDBJ whole genome shotgun (WGS) entry which is preliminary data.</text>
</comment>
<evidence type="ECO:0000313" key="5">
    <source>
        <dbReference type="EMBL" id="MFD0848289.1"/>
    </source>
</evidence>
<dbReference type="Pfam" id="PF04828">
    <property type="entry name" value="GFA"/>
    <property type="match status" value="1"/>
</dbReference>
<organism evidence="5 6">
    <name type="scientific">Sphingosinicella xenopeptidilytica</name>
    <dbReference type="NCBI Taxonomy" id="364098"/>
    <lineage>
        <taxon>Bacteria</taxon>
        <taxon>Pseudomonadati</taxon>
        <taxon>Pseudomonadota</taxon>
        <taxon>Alphaproteobacteria</taxon>
        <taxon>Sphingomonadales</taxon>
        <taxon>Sphingosinicellaceae</taxon>
        <taxon>Sphingosinicella</taxon>
    </lineage>
</organism>
<keyword evidence="6" id="KW-1185">Reference proteome</keyword>
<evidence type="ECO:0000313" key="6">
    <source>
        <dbReference type="Proteomes" id="UP001597124"/>
    </source>
</evidence>
<gene>
    <name evidence="5" type="ORF">ACFQ00_08135</name>
</gene>
<keyword evidence="2" id="KW-0479">Metal-binding</keyword>
<feature type="domain" description="CENP-V/GFA" evidence="4">
    <location>
        <begin position="2"/>
        <end position="119"/>
    </location>
</feature>
<evidence type="ECO:0000256" key="1">
    <source>
        <dbReference type="ARBA" id="ARBA00005495"/>
    </source>
</evidence>
<keyword evidence="3" id="KW-0862">Zinc</keyword>
<evidence type="ECO:0000256" key="2">
    <source>
        <dbReference type="ARBA" id="ARBA00022723"/>
    </source>
</evidence>
<proteinExistence type="inferred from homology"/>
<reference evidence="6" key="1">
    <citation type="journal article" date="2019" name="Int. J. Syst. Evol. Microbiol.">
        <title>The Global Catalogue of Microorganisms (GCM) 10K type strain sequencing project: providing services to taxonomists for standard genome sequencing and annotation.</title>
        <authorList>
            <consortium name="The Broad Institute Genomics Platform"/>
            <consortium name="The Broad Institute Genome Sequencing Center for Infectious Disease"/>
            <person name="Wu L."/>
            <person name="Ma J."/>
        </authorList>
    </citation>
    <scope>NUCLEOTIDE SEQUENCE [LARGE SCALE GENOMIC DNA]</scope>
    <source>
        <strain evidence="6">CCUG 52537</strain>
    </source>
</reference>